<evidence type="ECO:0000313" key="2">
    <source>
        <dbReference type="EMBL" id="CAK8673189.1"/>
    </source>
</evidence>
<protein>
    <submittedName>
        <fullName evidence="2">Uncharacterized protein</fullName>
    </submittedName>
</protein>
<dbReference type="Proteomes" id="UP001642483">
    <property type="component" value="Unassembled WGS sequence"/>
</dbReference>
<feature type="transmembrane region" description="Helical" evidence="1">
    <location>
        <begin position="21"/>
        <end position="41"/>
    </location>
</feature>
<dbReference type="EMBL" id="CAWYQH010000002">
    <property type="protein sequence ID" value="CAK8673189.1"/>
    <property type="molecule type" value="Genomic_DNA"/>
</dbReference>
<name>A0ABP0F436_CLALP</name>
<feature type="transmembrane region" description="Helical" evidence="1">
    <location>
        <begin position="47"/>
        <end position="66"/>
    </location>
</feature>
<accession>A0ABP0F436</accession>
<organism evidence="2 3">
    <name type="scientific">Clavelina lepadiformis</name>
    <name type="common">Light-bulb sea squirt</name>
    <name type="synonym">Ascidia lepadiformis</name>
    <dbReference type="NCBI Taxonomy" id="159417"/>
    <lineage>
        <taxon>Eukaryota</taxon>
        <taxon>Metazoa</taxon>
        <taxon>Chordata</taxon>
        <taxon>Tunicata</taxon>
        <taxon>Ascidiacea</taxon>
        <taxon>Aplousobranchia</taxon>
        <taxon>Clavelinidae</taxon>
        <taxon>Clavelina</taxon>
    </lineage>
</organism>
<gene>
    <name evidence="2" type="ORF">CVLEPA_LOCUS3004</name>
</gene>
<evidence type="ECO:0000256" key="1">
    <source>
        <dbReference type="SAM" id="Phobius"/>
    </source>
</evidence>
<keyword evidence="1" id="KW-0812">Transmembrane</keyword>
<keyword evidence="3" id="KW-1185">Reference proteome</keyword>
<keyword evidence="1" id="KW-0472">Membrane</keyword>
<sequence length="224" mass="25085">MPSLTVMTEVSELFDFTLGEIGIQVGAFNMIPAIAIISFYPPGSCDVWLSYVGGYSAIIAIFPFGFPLKVIPIRKRSVYQKALSFLDLHRCHKPNMNHNFLSSQNALPLSNDAKLQDIESEEETRQDDDLFQLRALCDSLKKEKLKHKKRKIPNTGCLLMKMLLLATLDVHKSNLGLFIIGVVPLVVLAELQGLAQDSTWSTEHAIKVKEIAAMVVEFYSGNFR</sequence>
<comment type="caution">
    <text evidence="2">The sequence shown here is derived from an EMBL/GenBank/DDBJ whole genome shotgun (WGS) entry which is preliminary data.</text>
</comment>
<reference evidence="2 3" key="1">
    <citation type="submission" date="2024-02" db="EMBL/GenBank/DDBJ databases">
        <authorList>
            <person name="Daric V."/>
            <person name="Darras S."/>
        </authorList>
    </citation>
    <scope>NUCLEOTIDE SEQUENCE [LARGE SCALE GENOMIC DNA]</scope>
</reference>
<proteinExistence type="predicted"/>
<evidence type="ECO:0000313" key="3">
    <source>
        <dbReference type="Proteomes" id="UP001642483"/>
    </source>
</evidence>
<keyword evidence="1" id="KW-1133">Transmembrane helix</keyword>